<dbReference type="PANTHER" id="PTHR47216">
    <property type="match status" value="1"/>
</dbReference>
<evidence type="ECO:0000256" key="1">
    <source>
        <dbReference type="SAM" id="Phobius"/>
    </source>
</evidence>
<dbReference type="Pfam" id="PF00782">
    <property type="entry name" value="DSPc"/>
    <property type="match status" value="1"/>
</dbReference>
<dbReference type="InterPro" id="IPR029021">
    <property type="entry name" value="Prot-tyrosine_phosphatase-like"/>
</dbReference>
<sequence length="451" mass="52488">MKLDQHAGTWKWGILCLLFLAPFFFLTYGFANQYAHNLKHVPSLYFEWEKLIPLWPWTIVPYWSIDLFYGLSLLLCWNTFELKQHAFKLFTAQLICIACFILFPLKFAFERPELTGFFGVWFDVLMGFDKPFNQAPSLHIVLLVILWDFYRRHVSGHWKYVVDIWSFLIGISVLTTWQHHFIDIPTGILVGGLCLWLFPVSVKSPFKKDELQSLTPKHIKLAGYYWIGALLCAVIAILFKGVWLWLLYPAISLCLVGFAYVLVRPHFFQKQADGRLTSASRILFAPYMLFAWINSRLWTKKHPEDSTIIQIADKTICLGRIPTAEEAKQYDALFDCCAELTVSHEQFYQYYLSLDLIPLQANQLYEAVKQFDQLWDSISMQIEPQRLLIFCALGYSRSTAILCAWLIEKEHASNVESAINLIKHARPWIVLNPEQIQQLNLFVLKLKGLSP</sequence>
<dbReference type="InterPro" id="IPR000387">
    <property type="entry name" value="Tyr_Pase_dom"/>
</dbReference>
<accession>A0A6G8RVK3</accession>
<feature type="transmembrane region" description="Helical" evidence="1">
    <location>
        <begin position="221"/>
        <end position="239"/>
    </location>
</feature>
<dbReference type="PROSITE" id="PS50056">
    <property type="entry name" value="TYR_PHOSPHATASE_2"/>
    <property type="match status" value="1"/>
</dbReference>
<feature type="transmembrane region" description="Helical" evidence="1">
    <location>
        <begin position="54"/>
        <end position="77"/>
    </location>
</feature>
<keyword evidence="4" id="KW-1185">Reference proteome</keyword>
<dbReference type="Gene3D" id="3.90.190.10">
    <property type="entry name" value="Protein tyrosine phosphatase superfamily"/>
    <property type="match status" value="1"/>
</dbReference>
<dbReference type="PANTHER" id="PTHR47216:SF4">
    <property type="entry name" value="OS01G0859400 PROTEIN"/>
    <property type="match status" value="1"/>
</dbReference>
<dbReference type="EMBL" id="CP049801">
    <property type="protein sequence ID" value="QIO05753.1"/>
    <property type="molecule type" value="Genomic_DNA"/>
</dbReference>
<feature type="transmembrane region" description="Helical" evidence="1">
    <location>
        <begin position="181"/>
        <end position="200"/>
    </location>
</feature>
<evidence type="ECO:0000313" key="3">
    <source>
        <dbReference type="EMBL" id="QIO05753.1"/>
    </source>
</evidence>
<organism evidence="3 4">
    <name type="scientific">Acinetobacter shaoyimingii</name>
    <dbReference type="NCBI Taxonomy" id="2715164"/>
    <lineage>
        <taxon>Bacteria</taxon>
        <taxon>Pseudomonadati</taxon>
        <taxon>Pseudomonadota</taxon>
        <taxon>Gammaproteobacteria</taxon>
        <taxon>Moraxellales</taxon>
        <taxon>Moraxellaceae</taxon>
        <taxon>Acinetobacter</taxon>
    </lineage>
</organism>
<dbReference type="SMART" id="SM00195">
    <property type="entry name" value="DSPc"/>
    <property type="match status" value="1"/>
</dbReference>
<dbReference type="RefSeq" id="WP_166223177.1">
    <property type="nucleotide sequence ID" value="NZ_CP049801.1"/>
</dbReference>
<feature type="transmembrane region" description="Helical" evidence="1">
    <location>
        <begin position="132"/>
        <end position="150"/>
    </location>
</feature>
<dbReference type="CDD" id="cd03386">
    <property type="entry name" value="PAP2_Aur1_like"/>
    <property type="match status" value="1"/>
</dbReference>
<feature type="transmembrane region" description="Helical" evidence="1">
    <location>
        <begin position="157"/>
        <end position="175"/>
    </location>
</feature>
<keyword evidence="1" id="KW-1133">Transmembrane helix</keyword>
<feature type="domain" description="Tyrosine specific protein phosphatases" evidence="2">
    <location>
        <begin position="362"/>
        <end position="437"/>
    </location>
</feature>
<dbReference type="AlphaFoldDB" id="A0A6G8RVK3"/>
<gene>
    <name evidence="3" type="ORF">G8E00_07220</name>
</gene>
<dbReference type="InterPro" id="IPR000340">
    <property type="entry name" value="Dual-sp_phosphatase_cat-dom"/>
</dbReference>
<proteinExistence type="predicted"/>
<keyword evidence="1" id="KW-0472">Membrane</keyword>
<keyword evidence="1" id="KW-0812">Transmembrane</keyword>
<feature type="transmembrane region" description="Helical" evidence="1">
    <location>
        <begin position="89"/>
        <end position="109"/>
    </location>
</feature>
<dbReference type="Proteomes" id="UP000502297">
    <property type="component" value="Chromosome"/>
</dbReference>
<dbReference type="SUPFAM" id="SSF52799">
    <property type="entry name" value="(Phosphotyrosine protein) phosphatases II"/>
    <property type="match status" value="1"/>
</dbReference>
<feature type="transmembrane region" description="Helical" evidence="1">
    <location>
        <begin position="12"/>
        <end position="34"/>
    </location>
</feature>
<reference evidence="3 4" key="1">
    <citation type="submission" date="2020-03" db="EMBL/GenBank/DDBJ databases">
        <authorList>
            <person name="Zhu W."/>
        </authorList>
    </citation>
    <scope>NUCLEOTIDE SEQUENCE [LARGE SCALE GENOMIC DNA]</scope>
    <source>
        <strain evidence="3 4">323-1</strain>
    </source>
</reference>
<feature type="transmembrane region" description="Helical" evidence="1">
    <location>
        <begin position="245"/>
        <end position="263"/>
    </location>
</feature>
<evidence type="ECO:0000313" key="4">
    <source>
        <dbReference type="Proteomes" id="UP000502297"/>
    </source>
</evidence>
<protein>
    <submittedName>
        <fullName evidence="3">Phosphatase PAP2/dual specificity phosphatase family protein</fullName>
    </submittedName>
</protein>
<evidence type="ECO:0000259" key="2">
    <source>
        <dbReference type="PROSITE" id="PS50056"/>
    </source>
</evidence>
<dbReference type="InterPro" id="IPR020422">
    <property type="entry name" value="TYR_PHOSPHATASE_DUAL_dom"/>
</dbReference>
<name>A0A6G8RVK3_9GAMM</name>
<dbReference type="KEGG" id="asha:G8E00_07220"/>